<comment type="caution">
    <text evidence="1">The sequence shown here is derived from an EMBL/GenBank/DDBJ whole genome shotgun (WGS) entry which is preliminary data.</text>
</comment>
<dbReference type="Proteomes" id="UP000664032">
    <property type="component" value="Unassembled WGS sequence"/>
</dbReference>
<proteinExistence type="predicted"/>
<evidence type="ECO:0000313" key="1">
    <source>
        <dbReference type="EMBL" id="KAH9477290.1"/>
    </source>
</evidence>
<name>A0ACB8GQL0_PSICU</name>
<protein>
    <submittedName>
        <fullName evidence="1">Uncharacterized protein</fullName>
    </submittedName>
</protein>
<evidence type="ECO:0000313" key="2">
    <source>
        <dbReference type="Proteomes" id="UP000664032"/>
    </source>
</evidence>
<reference evidence="1" key="1">
    <citation type="submission" date="2021-10" db="EMBL/GenBank/DDBJ databases">
        <title>Psilocybe cubensis genome.</title>
        <authorList>
            <person name="Mckernan K.J."/>
            <person name="Crawford S."/>
            <person name="Trippe A."/>
            <person name="Kane L.T."/>
            <person name="Mclaughlin S."/>
        </authorList>
    </citation>
    <scope>NUCLEOTIDE SEQUENCE</scope>
    <source>
        <strain evidence="1">MGC-MH-2018</strain>
    </source>
</reference>
<dbReference type="EMBL" id="JAFIQS020000009">
    <property type="protein sequence ID" value="KAH9477290.1"/>
    <property type="molecule type" value="Genomic_DNA"/>
</dbReference>
<gene>
    <name evidence="1" type="ORF">JR316_0009494</name>
</gene>
<keyword evidence="2" id="KW-1185">Reference proteome</keyword>
<accession>A0ACB8GQL0</accession>
<organism evidence="1 2">
    <name type="scientific">Psilocybe cubensis</name>
    <name type="common">Psychedelic mushroom</name>
    <name type="synonym">Stropharia cubensis</name>
    <dbReference type="NCBI Taxonomy" id="181762"/>
    <lineage>
        <taxon>Eukaryota</taxon>
        <taxon>Fungi</taxon>
        <taxon>Dikarya</taxon>
        <taxon>Basidiomycota</taxon>
        <taxon>Agaricomycotina</taxon>
        <taxon>Agaricomycetes</taxon>
        <taxon>Agaricomycetidae</taxon>
        <taxon>Agaricales</taxon>
        <taxon>Agaricineae</taxon>
        <taxon>Strophariaceae</taxon>
        <taxon>Psilocybe</taxon>
    </lineage>
</organism>
<sequence>MYIPTRPTLPIELLDDIVSTAWGVVDAQSISRIALTSHVFHSLVNKCRFGHLILHRTGASHDVEHTGRKMTRLADLVRSGRAHERLPNLCSFVTTFEVELIGFRDLIMPTLEDGNFAYILDNLFRANDPPDDYVQSSSIYSLSLYVYRKRRQPADSDLPRYDDSEGDAYEGLAWESLDPVLKRALENILRFSRLNRLCLNVMRRLPRDFLRHSGIKHLFLRRCSISYSPLRPYNDSDYSGDGDCILQLESLDIDGSVSCVDIEQIVACHVTTLSVKSPMSILPVLTKLAMDITCHEEFRDFNEILEQAPSLRELSVGLKMTQGILFA</sequence>